<evidence type="ECO:0000256" key="1">
    <source>
        <dbReference type="SAM" id="MobiDB-lite"/>
    </source>
</evidence>
<dbReference type="HOGENOM" id="CLU_1152810_0_0_1"/>
<dbReference type="Proteomes" id="UP000008711">
    <property type="component" value="Unassembled WGS sequence"/>
</dbReference>
<feature type="compositionally biased region" description="Basic and acidic residues" evidence="1">
    <location>
        <begin position="95"/>
        <end position="107"/>
    </location>
</feature>
<feature type="compositionally biased region" description="Acidic residues" evidence="1">
    <location>
        <begin position="54"/>
        <end position="94"/>
    </location>
</feature>
<dbReference type="OMA" id="YYAIQQD"/>
<organism evidence="3 4">
    <name type="scientific">Drosophila erecta</name>
    <name type="common">Fruit fly</name>
    <dbReference type="NCBI Taxonomy" id="7220"/>
    <lineage>
        <taxon>Eukaryota</taxon>
        <taxon>Metazoa</taxon>
        <taxon>Ecdysozoa</taxon>
        <taxon>Arthropoda</taxon>
        <taxon>Hexapoda</taxon>
        <taxon>Insecta</taxon>
        <taxon>Pterygota</taxon>
        <taxon>Neoptera</taxon>
        <taxon>Endopterygota</taxon>
        <taxon>Diptera</taxon>
        <taxon>Brachycera</taxon>
        <taxon>Muscomorpha</taxon>
        <taxon>Ephydroidea</taxon>
        <taxon>Drosophilidae</taxon>
        <taxon>Drosophila</taxon>
        <taxon>Sophophora</taxon>
    </lineage>
</organism>
<evidence type="ECO:0000256" key="2">
    <source>
        <dbReference type="SAM" id="SignalP"/>
    </source>
</evidence>
<keyword evidence="4" id="KW-1185">Reference proteome</keyword>
<name>B3N8S8_DROER</name>
<keyword evidence="2" id="KW-0732">Signal</keyword>
<dbReference type="KEGG" id="der:6541958"/>
<feature type="compositionally biased region" description="Basic residues" evidence="1">
    <location>
        <begin position="156"/>
        <end position="209"/>
    </location>
</feature>
<dbReference type="OrthoDB" id="7872831at2759"/>
<reference evidence="3 4" key="1">
    <citation type="journal article" date="2007" name="Nature">
        <title>Evolution of genes and genomes on the Drosophila phylogeny.</title>
        <authorList>
            <consortium name="Drosophila 12 Genomes Consortium"/>
            <person name="Clark A.G."/>
            <person name="Eisen M.B."/>
            <person name="Smith D.R."/>
            <person name="Bergman C.M."/>
            <person name="Oliver B."/>
            <person name="Markow T.A."/>
            <person name="Kaufman T.C."/>
            <person name="Kellis M."/>
            <person name="Gelbart W."/>
            <person name="Iyer V.N."/>
            <person name="Pollard D.A."/>
            <person name="Sackton T.B."/>
            <person name="Larracuente A.M."/>
            <person name="Singh N.D."/>
            <person name="Abad J.P."/>
            <person name="Abt D.N."/>
            <person name="Adryan B."/>
            <person name="Aguade M."/>
            <person name="Akashi H."/>
            <person name="Anderson W.W."/>
            <person name="Aquadro C.F."/>
            <person name="Ardell D.H."/>
            <person name="Arguello R."/>
            <person name="Artieri C.G."/>
            <person name="Barbash D.A."/>
            <person name="Barker D."/>
            <person name="Barsanti P."/>
            <person name="Batterham P."/>
            <person name="Batzoglou S."/>
            <person name="Begun D."/>
            <person name="Bhutkar A."/>
            <person name="Blanco E."/>
            <person name="Bosak S.A."/>
            <person name="Bradley R.K."/>
            <person name="Brand A.D."/>
            <person name="Brent M.R."/>
            <person name="Brooks A.N."/>
            <person name="Brown R.H."/>
            <person name="Butlin R.K."/>
            <person name="Caggese C."/>
            <person name="Calvi B.R."/>
            <person name="Bernardo de Carvalho A."/>
            <person name="Caspi A."/>
            <person name="Castrezana S."/>
            <person name="Celniker S.E."/>
            <person name="Chang J.L."/>
            <person name="Chapple C."/>
            <person name="Chatterji S."/>
            <person name="Chinwalla A."/>
            <person name="Civetta A."/>
            <person name="Clifton S.W."/>
            <person name="Comeron J.M."/>
            <person name="Costello J.C."/>
            <person name="Coyne J.A."/>
            <person name="Daub J."/>
            <person name="David R.G."/>
            <person name="Delcher A.L."/>
            <person name="Delehaunty K."/>
            <person name="Do C.B."/>
            <person name="Ebling H."/>
            <person name="Edwards K."/>
            <person name="Eickbush T."/>
            <person name="Evans J.D."/>
            <person name="Filipski A."/>
            <person name="Findeiss S."/>
            <person name="Freyhult E."/>
            <person name="Fulton L."/>
            <person name="Fulton R."/>
            <person name="Garcia A.C."/>
            <person name="Gardiner A."/>
            <person name="Garfield D.A."/>
            <person name="Garvin B.E."/>
            <person name="Gibson G."/>
            <person name="Gilbert D."/>
            <person name="Gnerre S."/>
            <person name="Godfrey J."/>
            <person name="Good R."/>
            <person name="Gotea V."/>
            <person name="Gravely B."/>
            <person name="Greenberg A.J."/>
            <person name="Griffiths-Jones S."/>
            <person name="Gross S."/>
            <person name="Guigo R."/>
            <person name="Gustafson E.A."/>
            <person name="Haerty W."/>
            <person name="Hahn M.W."/>
            <person name="Halligan D.L."/>
            <person name="Halpern A.L."/>
            <person name="Halter G.M."/>
            <person name="Han M.V."/>
            <person name="Heger A."/>
            <person name="Hillier L."/>
            <person name="Hinrichs A.S."/>
            <person name="Holmes I."/>
            <person name="Hoskins R.A."/>
            <person name="Hubisz M.J."/>
            <person name="Hultmark D."/>
            <person name="Huntley M.A."/>
            <person name="Jaffe D.B."/>
            <person name="Jagadeeshan S."/>
            <person name="Jeck W.R."/>
            <person name="Johnson J."/>
            <person name="Jones C.D."/>
            <person name="Jordan W.C."/>
            <person name="Karpen G.H."/>
            <person name="Kataoka E."/>
            <person name="Keightley P.D."/>
            <person name="Kheradpour P."/>
            <person name="Kirkness E.F."/>
            <person name="Koerich L.B."/>
            <person name="Kristiansen K."/>
            <person name="Kudrna D."/>
            <person name="Kulathinal R.J."/>
            <person name="Kumar S."/>
            <person name="Kwok R."/>
            <person name="Lander E."/>
            <person name="Langley C.H."/>
            <person name="Lapoint R."/>
            <person name="Lazzaro B.P."/>
            <person name="Lee S.J."/>
            <person name="Levesque L."/>
            <person name="Li R."/>
            <person name="Lin C.F."/>
            <person name="Lin M.F."/>
            <person name="Lindblad-Toh K."/>
            <person name="Llopart A."/>
            <person name="Long M."/>
            <person name="Low L."/>
            <person name="Lozovsky E."/>
            <person name="Lu J."/>
            <person name="Luo M."/>
            <person name="Machado C.A."/>
            <person name="Makalowski W."/>
            <person name="Marzo M."/>
            <person name="Matsuda M."/>
            <person name="Matzkin L."/>
            <person name="McAllister B."/>
            <person name="McBride C.S."/>
            <person name="McKernan B."/>
            <person name="McKernan K."/>
            <person name="Mendez-Lago M."/>
            <person name="Minx P."/>
            <person name="Mollenhauer M.U."/>
            <person name="Montooth K."/>
            <person name="Mount S.M."/>
            <person name="Mu X."/>
            <person name="Myers E."/>
            <person name="Negre B."/>
            <person name="Newfeld S."/>
            <person name="Nielsen R."/>
            <person name="Noor M.A."/>
            <person name="O'Grady P."/>
            <person name="Pachter L."/>
            <person name="Papaceit M."/>
            <person name="Parisi M.J."/>
            <person name="Parisi M."/>
            <person name="Parts L."/>
            <person name="Pedersen J.S."/>
            <person name="Pesole G."/>
            <person name="Phillippy A.M."/>
            <person name="Ponting C.P."/>
            <person name="Pop M."/>
            <person name="Porcelli D."/>
            <person name="Powell J.R."/>
            <person name="Prohaska S."/>
            <person name="Pruitt K."/>
            <person name="Puig M."/>
            <person name="Quesneville H."/>
            <person name="Ram K.R."/>
            <person name="Rand D."/>
            <person name="Rasmussen M.D."/>
            <person name="Reed L.K."/>
            <person name="Reenan R."/>
            <person name="Reily A."/>
            <person name="Remington K.A."/>
            <person name="Rieger T.T."/>
            <person name="Ritchie M.G."/>
            <person name="Robin C."/>
            <person name="Rogers Y.H."/>
            <person name="Rohde C."/>
            <person name="Rozas J."/>
            <person name="Rubenfield M.J."/>
            <person name="Ruiz A."/>
            <person name="Russo S."/>
            <person name="Salzberg S.L."/>
            <person name="Sanchez-Gracia A."/>
            <person name="Saranga D.J."/>
            <person name="Sato H."/>
            <person name="Schaeffer S.W."/>
            <person name="Schatz M.C."/>
            <person name="Schlenke T."/>
            <person name="Schwartz R."/>
            <person name="Segarra C."/>
            <person name="Singh R.S."/>
            <person name="Sirot L."/>
            <person name="Sirota M."/>
            <person name="Sisneros N.B."/>
            <person name="Smith C.D."/>
            <person name="Smith T.F."/>
            <person name="Spieth J."/>
            <person name="Stage D.E."/>
            <person name="Stark A."/>
            <person name="Stephan W."/>
            <person name="Strausberg R.L."/>
            <person name="Strempel S."/>
            <person name="Sturgill D."/>
            <person name="Sutton G."/>
            <person name="Sutton G.G."/>
            <person name="Tao W."/>
            <person name="Teichmann S."/>
            <person name="Tobari Y.N."/>
            <person name="Tomimura Y."/>
            <person name="Tsolas J.M."/>
            <person name="Valente V.L."/>
            <person name="Venter E."/>
            <person name="Venter J.C."/>
            <person name="Vicario S."/>
            <person name="Vieira F.G."/>
            <person name="Vilella A.J."/>
            <person name="Villasante A."/>
            <person name="Walenz B."/>
            <person name="Wang J."/>
            <person name="Wasserman M."/>
            <person name="Watts T."/>
            <person name="Wilson D."/>
            <person name="Wilson R.K."/>
            <person name="Wing R.A."/>
            <person name="Wolfner M.F."/>
            <person name="Wong A."/>
            <person name="Wong G.K."/>
            <person name="Wu C.I."/>
            <person name="Wu G."/>
            <person name="Yamamoto D."/>
            <person name="Yang H.P."/>
            <person name="Yang S.P."/>
            <person name="Yorke J.A."/>
            <person name="Yoshida K."/>
            <person name="Zdobnov E."/>
            <person name="Zhang P."/>
            <person name="Zhang Y."/>
            <person name="Zimin A.V."/>
            <person name="Baldwin J."/>
            <person name="Abdouelleil A."/>
            <person name="Abdulkadir J."/>
            <person name="Abebe A."/>
            <person name="Abera B."/>
            <person name="Abreu J."/>
            <person name="Acer S.C."/>
            <person name="Aftuck L."/>
            <person name="Alexander A."/>
            <person name="An P."/>
            <person name="Anderson E."/>
            <person name="Anderson S."/>
            <person name="Arachi H."/>
            <person name="Azer M."/>
            <person name="Bachantsang P."/>
            <person name="Barry A."/>
            <person name="Bayul T."/>
            <person name="Berlin A."/>
            <person name="Bessette D."/>
            <person name="Bloom T."/>
            <person name="Blye J."/>
            <person name="Boguslavskiy L."/>
            <person name="Bonnet C."/>
            <person name="Boukhgalter B."/>
            <person name="Bourzgui I."/>
            <person name="Brown A."/>
            <person name="Cahill P."/>
            <person name="Channer S."/>
            <person name="Cheshatsang Y."/>
            <person name="Chuda L."/>
            <person name="Citroen M."/>
            <person name="Collymore A."/>
            <person name="Cooke P."/>
            <person name="Costello M."/>
            <person name="D'Aco K."/>
            <person name="Daza R."/>
            <person name="De Haan G."/>
            <person name="DeGray S."/>
            <person name="DeMaso C."/>
            <person name="Dhargay N."/>
            <person name="Dooley K."/>
            <person name="Dooley E."/>
            <person name="Doricent M."/>
            <person name="Dorje P."/>
            <person name="Dorjee K."/>
            <person name="Dupes A."/>
            <person name="Elong R."/>
            <person name="Falk J."/>
            <person name="Farina A."/>
            <person name="Faro S."/>
            <person name="Ferguson D."/>
            <person name="Fisher S."/>
            <person name="Foley C.D."/>
            <person name="Franke A."/>
            <person name="Friedrich D."/>
            <person name="Gadbois L."/>
            <person name="Gearin G."/>
            <person name="Gearin C.R."/>
            <person name="Giannoukos G."/>
            <person name="Goode T."/>
            <person name="Graham J."/>
            <person name="Grandbois E."/>
            <person name="Grewal S."/>
            <person name="Gyaltsen K."/>
            <person name="Hafez N."/>
            <person name="Hagos B."/>
            <person name="Hall J."/>
            <person name="Henson C."/>
            <person name="Hollinger A."/>
            <person name="Honan T."/>
            <person name="Huard M.D."/>
            <person name="Hughes L."/>
            <person name="Hurhula B."/>
            <person name="Husby M.E."/>
            <person name="Kamat A."/>
            <person name="Kanga B."/>
            <person name="Kashin S."/>
            <person name="Khazanovich D."/>
            <person name="Kisner P."/>
            <person name="Lance K."/>
            <person name="Lara M."/>
            <person name="Lee W."/>
            <person name="Lennon N."/>
            <person name="Letendre F."/>
            <person name="LeVine R."/>
            <person name="Lipovsky A."/>
            <person name="Liu X."/>
            <person name="Liu J."/>
            <person name="Liu S."/>
            <person name="Lokyitsang T."/>
            <person name="Lokyitsang Y."/>
            <person name="Lubonja R."/>
            <person name="Lui A."/>
            <person name="MacDonald P."/>
            <person name="Magnisalis V."/>
            <person name="Maru K."/>
            <person name="Matthews C."/>
            <person name="McCusker W."/>
            <person name="McDonough S."/>
            <person name="Mehta T."/>
            <person name="Meldrim J."/>
            <person name="Meneus L."/>
            <person name="Mihai O."/>
            <person name="Mihalev A."/>
            <person name="Mihova T."/>
            <person name="Mittelman R."/>
            <person name="Mlenga V."/>
            <person name="Montmayeur A."/>
            <person name="Mulrain L."/>
            <person name="Navidi A."/>
            <person name="Naylor J."/>
            <person name="Negash T."/>
            <person name="Nguyen T."/>
            <person name="Nguyen N."/>
            <person name="Nicol R."/>
            <person name="Norbu C."/>
            <person name="Norbu N."/>
            <person name="Novod N."/>
            <person name="O'Neill B."/>
            <person name="Osman S."/>
            <person name="Markiewicz E."/>
            <person name="Oyono O.L."/>
            <person name="Patti C."/>
            <person name="Phunkhang P."/>
            <person name="Pierre F."/>
            <person name="Priest M."/>
            <person name="Raghuraman S."/>
            <person name="Rege F."/>
            <person name="Reyes R."/>
            <person name="Rise C."/>
            <person name="Rogov P."/>
            <person name="Ross K."/>
            <person name="Ryan E."/>
            <person name="Settipalli S."/>
            <person name="Shea T."/>
            <person name="Sherpa N."/>
            <person name="Shi L."/>
            <person name="Shih D."/>
            <person name="Sparrow T."/>
            <person name="Spaulding J."/>
            <person name="Stalker J."/>
            <person name="Stange-Thomann N."/>
            <person name="Stavropoulos S."/>
            <person name="Stone C."/>
            <person name="Strader C."/>
            <person name="Tesfaye S."/>
            <person name="Thomson T."/>
            <person name="Thoulutsang Y."/>
            <person name="Thoulutsang D."/>
            <person name="Topham K."/>
            <person name="Topping I."/>
            <person name="Tsamla T."/>
            <person name="Vassiliev H."/>
            <person name="Vo A."/>
            <person name="Wangchuk T."/>
            <person name="Wangdi T."/>
            <person name="Weiand M."/>
            <person name="Wilkinson J."/>
            <person name="Wilson A."/>
            <person name="Yadav S."/>
            <person name="Young G."/>
            <person name="Yu Q."/>
            <person name="Zembek L."/>
            <person name="Zhong D."/>
            <person name="Zimmer A."/>
            <person name="Zwirko Z."/>
            <person name="Jaffe D.B."/>
            <person name="Alvarez P."/>
            <person name="Brockman W."/>
            <person name="Butler J."/>
            <person name="Chin C."/>
            <person name="Gnerre S."/>
            <person name="Grabherr M."/>
            <person name="Kleber M."/>
            <person name="Mauceli E."/>
            <person name="MacCallum I."/>
        </authorList>
    </citation>
    <scope>NUCLEOTIDE SEQUENCE [LARGE SCALE GENOMIC DNA]</scope>
    <source>
        <strain evidence="3 4">TSC#14021-0224.01</strain>
    </source>
</reference>
<protein>
    <submittedName>
        <fullName evidence="3">Uncharacterized protein</fullName>
    </submittedName>
</protein>
<evidence type="ECO:0000313" key="3">
    <source>
        <dbReference type="EMBL" id="EDV59555.1"/>
    </source>
</evidence>
<feature type="region of interest" description="Disordered" evidence="1">
    <location>
        <begin position="53"/>
        <end position="234"/>
    </location>
</feature>
<proteinExistence type="predicted"/>
<gene>
    <name evidence="3" type="primary">Dere\GG10664</name>
    <name evidence="3" type="synonym">dere_GLEANR_10568</name>
    <name evidence="3" type="synonym">GG10664</name>
    <name evidence="3" type="ORF">Dere_GG10664</name>
</gene>
<feature type="compositionally biased region" description="Polar residues" evidence="1">
    <location>
        <begin position="210"/>
        <end position="219"/>
    </location>
</feature>
<reference evidence="3 4" key="2">
    <citation type="journal article" date="2008" name="Bioinformatics">
        <title>Assembly reconciliation.</title>
        <authorList>
            <person name="Zimin A.V."/>
            <person name="Smith D.R."/>
            <person name="Sutton G."/>
            <person name="Yorke J.A."/>
        </authorList>
    </citation>
    <scope>NUCLEOTIDE SEQUENCE [LARGE SCALE GENOMIC DNA]</scope>
    <source>
        <strain evidence="3 4">TSC#14021-0224.01</strain>
    </source>
</reference>
<dbReference type="PhylomeDB" id="B3N8S8"/>
<accession>B3N8S8</accession>
<evidence type="ECO:0000313" key="4">
    <source>
        <dbReference type="Proteomes" id="UP000008711"/>
    </source>
</evidence>
<dbReference type="EMBL" id="CH954177">
    <property type="protein sequence ID" value="EDV59555.1"/>
    <property type="molecule type" value="Genomic_DNA"/>
</dbReference>
<feature type="chain" id="PRO_5002794515" evidence="2">
    <location>
        <begin position="24"/>
        <end position="234"/>
    </location>
</feature>
<dbReference type="AlphaFoldDB" id="B3N8S8"/>
<feature type="compositionally biased region" description="Basic and acidic residues" evidence="1">
    <location>
        <begin position="117"/>
        <end position="155"/>
    </location>
</feature>
<sequence>MSLKWLLLVALVALLSIGTGSLAQPRRSNVRARPAVDQQVRLQRLNAKYYAIQQDEEDGDDILEHEEDLVDDSEDAEGDDIKDGEDGEEEDESTEAEKENQKLDTKKVTANSTPAKPKTEVKHQLARREESIDELQNLKEPELEQEIKLARAEPRNRRRGGRRNSNRGRRGRGSSKRRSGNRRCGGRRKRGQRKRSPSKRSGNKRRTGSKTKGQGQKNKTVAKKEAVAPSNKVA</sequence>
<feature type="signal peptide" evidence="2">
    <location>
        <begin position="1"/>
        <end position="23"/>
    </location>
</feature>